<dbReference type="EMBL" id="CAJNOL010016029">
    <property type="protein sequence ID" value="CAF1673810.1"/>
    <property type="molecule type" value="Genomic_DNA"/>
</dbReference>
<accession>A0A814ARL6</accession>
<proteinExistence type="predicted"/>
<dbReference type="EMBL" id="CAJOBD010002729">
    <property type="protein sequence ID" value="CAF3903887.1"/>
    <property type="molecule type" value="Genomic_DNA"/>
</dbReference>
<evidence type="ECO:0000313" key="2">
    <source>
        <dbReference type="EMBL" id="CAF0917436.1"/>
    </source>
</evidence>
<dbReference type="EMBL" id="CAJNOU010000212">
    <property type="protein sequence ID" value="CAF0917436.1"/>
    <property type="molecule type" value="Genomic_DNA"/>
</dbReference>
<dbReference type="Proteomes" id="UP000663864">
    <property type="component" value="Unassembled WGS sequence"/>
</dbReference>
<dbReference type="Proteomes" id="UP000663836">
    <property type="component" value="Unassembled WGS sequence"/>
</dbReference>
<evidence type="ECO:0000313" key="1">
    <source>
        <dbReference type="EMBL" id="CAF0856166.1"/>
    </source>
</evidence>
<evidence type="ECO:0000313" key="5">
    <source>
        <dbReference type="EMBL" id="CAF3903887.1"/>
    </source>
</evidence>
<organism evidence="2 7">
    <name type="scientific">Rotaria sordida</name>
    <dbReference type="NCBI Taxonomy" id="392033"/>
    <lineage>
        <taxon>Eukaryota</taxon>
        <taxon>Metazoa</taxon>
        <taxon>Spiralia</taxon>
        <taxon>Gnathifera</taxon>
        <taxon>Rotifera</taxon>
        <taxon>Eurotatoria</taxon>
        <taxon>Bdelloidea</taxon>
        <taxon>Philodinida</taxon>
        <taxon>Philodinidae</taxon>
        <taxon>Rotaria</taxon>
    </lineage>
</organism>
<dbReference type="Proteomes" id="UP000663889">
    <property type="component" value="Unassembled WGS sequence"/>
</dbReference>
<name>A0A814ARL6_9BILA</name>
<keyword evidence="6" id="KW-1185">Reference proteome</keyword>
<dbReference type="Proteomes" id="UP000663870">
    <property type="component" value="Unassembled WGS sequence"/>
</dbReference>
<reference evidence="2" key="1">
    <citation type="submission" date="2021-02" db="EMBL/GenBank/DDBJ databases">
        <authorList>
            <person name="Nowell W R."/>
        </authorList>
    </citation>
    <scope>NUCLEOTIDE SEQUENCE</scope>
</reference>
<comment type="caution">
    <text evidence="2">The sequence shown here is derived from an EMBL/GenBank/DDBJ whole genome shotgun (WGS) entry which is preliminary data.</text>
</comment>
<evidence type="ECO:0000313" key="4">
    <source>
        <dbReference type="EMBL" id="CAF1673810.1"/>
    </source>
</evidence>
<evidence type="ECO:0000313" key="6">
    <source>
        <dbReference type="Proteomes" id="UP000663870"/>
    </source>
</evidence>
<protein>
    <submittedName>
        <fullName evidence="2">Uncharacterized protein</fullName>
    </submittedName>
</protein>
<evidence type="ECO:0000313" key="3">
    <source>
        <dbReference type="EMBL" id="CAF1552416.1"/>
    </source>
</evidence>
<evidence type="ECO:0000313" key="7">
    <source>
        <dbReference type="Proteomes" id="UP000663889"/>
    </source>
</evidence>
<dbReference type="EMBL" id="CAJNOT010000133">
    <property type="protein sequence ID" value="CAF0856166.1"/>
    <property type="molecule type" value="Genomic_DNA"/>
</dbReference>
<gene>
    <name evidence="5" type="ORF">JBS370_LOCUS21025</name>
    <name evidence="4" type="ORF">JXQ802_LOCUS58034</name>
    <name evidence="3" type="ORF">PYM288_LOCUS41425</name>
    <name evidence="2" type="ORF">SEV965_LOCUS6464</name>
    <name evidence="1" type="ORF">ZHD862_LOCUS5133</name>
</gene>
<feature type="non-terminal residue" evidence="2">
    <location>
        <position position="26"/>
    </location>
</feature>
<dbReference type="Proteomes" id="UP000663854">
    <property type="component" value="Unassembled WGS sequence"/>
</dbReference>
<sequence>MIDNPEEQLQRVVSRLRKVVEDYSAQ</sequence>
<dbReference type="EMBL" id="CAJNOH010014136">
    <property type="protein sequence ID" value="CAF1552416.1"/>
    <property type="molecule type" value="Genomic_DNA"/>
</dbReference>
<dbReference type="AlphaFoldDB" id="A0A814ARL6"/>